<keyword evidence="2" id="KW-1185">Reference proteome</keyword>
<reference evidence="2" key="1">
    <citation type="submission" date="2015-04" db="EMBL/GenBank/DDBJ databases">
        <authorList>
            <person name="Mushtaq Mamoona"/>
        </authorList>
    </citation>
    <scope>NUCLEOTIDE SEQUENCE [LARGE SCALE GENOMIC DNA]</scope>
    <source>
        <strain evidence="2">AN4859/03</strain>
    </source>
</reference>
<sequence>MLEYKCDKCGTELGYKGLCFKCKAEEERNKTLALTDDEIKEIINKYVKDLKEKNVDKELLNGIYIYDLIAYRNIDLKYIAKKALEKKIYYPEVFYYKASEEIRDELIKRIRATKDYSEGANLLSCLAMQGDDVALDCLYDFEMNPREWRKKLYVDPSVYAECAGWTFDKDKKRQILNFDKCYYLDKTQSKEEKEKSPIIIASLRDDNCPECGCRNIDMAIIDGRDERLKFIGVDGIIKASCCPNCVTYNITYSKYDLKGGSEILPFNKESENYYASEENYIEEEELNSMHNNNYILSKNEVPLFYGAFDDTLNTIGGFANWVQDWEYMKCPICGKKMKYLMQIHWHTIESMAEGTLFIEICTDCNITTMLHQQT</sequence>
<dbReference type="Proteomes" id="UP000043763">
    <property type="component" value="Unassembled WGS sequence"/>
</dbReference>
<accession>A0A0G4K9R6</accession>
<name>A0A0G4K9R6_9SPIR</name>
<protein>
    <recommendedName>
        <fullName evidence="3">DUF1963 domain-containing protein</fullName>
    </recommendedName>
</protein>
<dbReference type="RefSeq" id="WP_048595769.1">
    <property type="nucleotide sequence ID" value="NZ_CVLB01000003.1"/>
</dbReference>
<evidence type="ECO:0000313" key="2">
    <source>
        <dbReference type="Proteomes" id="UP000043763"/>
    </source>
</evidence>
<dbReference type="AlphaFoldDB" id="A0A0G4K9R6"/>
<proteinExistence type="predicted"/>
<evidence type="ECO:0000313" key="1">
    <source>
        <dbReference type="EMBL" id="CRF35125.1"/>
    </source>
</evidence>
<gene>
    <name evidence="1" type="ORF">BRSU_2446</name>
</gene>
<evidence type="ECO:0008006" key="3">
    <source>
        <dbReference type="Google" id="ProtNLM"/>
    </source>
</evidence>
<dbReference type="OrthoDB" id="5351532at2"/>
<organism evidence="1 2">
    <name type="scientific">Brachyspira suanatina</name>
    <dbReference type="NCBI Taxonomy" id="381802"/>
    <lineage>
        <taxon>Bacteria</taxon>
        <taxon>Pseudomonadati</taxon>
        <taxon>Spirochaetota</taxon>
        <taxon>Spirochaetia</taxon>
        <taxon>Brachyspirales</taxon>
        <taxon>Brachyspiraceae</taxon>
        <taxon>Brachyspira</taxon>
    </lineage>
</organism>
<dbReference type="EMBL" id="CVLB01000003">
    <property type="protein sequence ID" value="CRF35125.1"/>
    <property type="molecule type" value="Genomic_DNA"/>
</dbReference>